<dbReference type="InterPro" id="IPR044925">
    <property type="entry name" value="His-Me_finger_sf"/>
</dbReference>
<dbReference type="Pfam" id="PF13392">
    <property type="entry name" value="HNH_3"/>
    <property type="match status" value="1"/>
</dbReference>
<reference evidence="2" key="1">
    <citation type="journal article" date="2021" name="Proc. Natl. Acad. Sci. U.S.A.">
        <title>A Catalog of Tens of Thousands of Viruses from Human Metagenomes Reveals Hidden Associations with Chronic Diseases.</title>
        <authorList>
            <person name="Tisza M.J."/>
            <person name="Buck C.B."/>
        </authorList>
    </citation>
    <scope>NUCLEOTIDE SEQUENCE</scope>
    <source>
        <strain evidence="2">CtfJc17</strain>
    </source>
</reference>
<organism evidence="2">
    <name type="scientific">Myoviridae sp. ctfJc17</name>
    <dbReference type="NCBI Taxonomy" id="2827612"/>
    <lineage>
        <taxon>Viruses</taxon>
        <taxon>Duplodnaviria</taxon>
        <taxon>Heunggongvirae</taxon>
        <taxon>Uroviricota</taxon>
        <taxon>Caudoviricetes</taxon>
    </lineage>
</organism>
<protein>
    <submittedName>
        <fullName evidence="2">Homing endonuclease</fullName>
    </submittedName>
</protein>
<dbReference type="GO" id="GO:0004519">
    <property type="term" value="F:endonuclease activity"/>
    <property type="evidence" value="ECO:0007669"/>
    <property type="project" value="UniProtKB-KW"/>
</dbReference>
<keyword evidence="2" id="KW-0378">Hydrolase</keyword>
<dbReference type="EMBL" id="BK015898">
    <property type="protein sequence ID" value="DAD72361.1"/>
    <property type="molecule type" value="Genomic_DNA"/>
</dbReference>
<feature type="domain" description="HNH nuclease" evidence="1">
    <location>
        <begin position="67"/>
        <end position="115"/>
    </location>
</feature>
<dbReference type="SUPFAM" id="SSF54060">
    <property type="entry name" value="His-Me finger endonucleases"/>
    <property type="match status" value="1"/>
</dbReference>
<keyword evidence="2" id="KW-0255">Endonuclease</keyword>
<evidence type="ECO:0000259" key="1">
    <source>
        <dbReference type="SMART" id="SM00507"/>
    </source>
</evidence>
<dbReference type="Gene3D" id="3.90.75.20">
    <property type="match status" value="1"/>
</dbReference>
<keyword evidence="2" id="KW-0540">Nuclease</keyword>
<dbReference type="InterPro" id="IPR003615">
    <property type="entry name" value="HNH_nuc"/>
</dbReference>
<name>A0A8S5LQR3_9CAUD</name>
<dbReference type="SMART" id="SM00507">
    <property type="entry name" value="HNHc"/>
    <property type="match status" value="1"/>
</dbReference>
<proteinExistence type="predicted"/>
<accession>A0A8S5LQR3</accession>
<evidence type="ECO:0000313" key="2">
    <source>
        <dbReference type="EMBL" id="DAD72361.1"/>
    </source>
</evidence>
<sequence length="173" mass="20295">MNTKYSNIKGYPGYYISKRGTLFTSLKRVGVKGKGHGRKGTTTVISNTWRKRLVSLTSNGYLQCTLFRKRFYIHRLVYEAWIGNIPNWYDIDHINGIKTDNRVSNLRAVPRSENLKHNYELGFRGSNYIHTFSDKERNLIMIDHKEKGLSIKKISLKYGYSRYFIHQVLKGIR</sequence>